<dbReference type="InterPro" id="IPR005064">
    <property type="entry name" value="BUG"/>
</dbReference>
<dbReference type="EMBL" id="SACL01000001">
    <property type="protein sequence ID" value="RVT98765.1"/>
    <property type="molecule type" value="Genomic_DNA"/>
</dbReference>
<evidence type="ECO:0000313" key="4">
    <source>
        <dbReference type="Proteomes" id="UP000282957"/>
    </source>
</evidence>
<dbReference type="SUPFAM" id="SSF53850">
    <property type="entry name" value="Periplasmic binding protein-like II"/>
    <property type="match status" value="1"/>
</dbReference>
<dbReference type="PANTHER" id="PTHR42928:SF5">
    <property type="entry name" value="BLR1237 PROTEIN"/>
    <property type="match status" value="1"/>
</dbReference>
<keyword evidence="4" id="KW-1185">Reference proteome</keyword>
<feature type="chain" id="PRO_5019571783" evidence="2">
    <location>
        <begin position="25"/>
        <end position="326"/>
    </location>
</feature>
<dbReference type="AlphaFoldDB" id="A0A437MMA5"/>
<dbReference type="PANTHER" id="PTHR42928">
    <property type="entry name" value="TRICARBOXYLATE-BINDING PROTEIN"/>
    <property type="match status" value="1"/>
</dbReference>
<dbReference type="RefSeq" id="WP_127785236.1">
    <property type="nucleotide sequence ID" value="NZ_SACL01000001.1"/>
</dbReference>
<dbReference type="CDD" id="cd07012">
    <property type="entry name" value="PBP2_Bug_TTT"/>
    <property type="match status" value="1"/>
</dbReference>
<dbReference type="OrthoDB" id="8196049at2"/>
<gene>
    <name evidence="3" type="ORF">EOD42_01245</name>
</gene>
<reference evidence="3 4" key="1">
    <citation type="submission" date="2019-01" db="EMBL/GenBank/DDBJ databases">
        <authorList>
            <person name="Chen W.-M."/>
        </authorList>
    </citation>
    <scope>NUCLEOTIDE SEQUENCE [LARGE SCALE GENOMIC DNA]</scope>
    <source>
        <strain evidence="3 4">CCP-6</strain>
    </source>
</reference>
<name>A0A437MMA5_9PROT</name>
<sequence>MTLSRRLALAGLAAPALSPFGAHAQSGRPIRLLVGFPPGASLDILARLLAEGMAERLGRPVVVENRAGAGGLVAAEALAHASGDGEMLMVAPIVVPVFFPFVYPRMTFDPIKDLAPVARLTAFNFALTVKRDHPAQNLADFITWAREKGENATYGSLSAGTPSHFLGDLFNQATGCKLRHIPYRGSAPLMTALLAGEVDSGFPTTGTIVGRLQDGSLRALAITGDTRSPLLPDVPSFAELGPQLRQMGEAVLWYGLFAPGHTAASTIANQARAALDTIALPEQSHRLTQLDMPPLPLGPTEFAANIQADVRRWGPLIEASGFRIEN</sequence>
<dbReference type="Pfam" id="PF03401">
    <property type="entry name" value="TctC"/>
    <property type="match status" value="1"/>
</dbReference>
<evidence type="ECO:0000313" key="3">
    <source>
        <dbReference type="EMBL" id="RVT98765.1"/>
    </source>
</evidence>
<dbReference type="Gene3D" id="3.40.190.10">
    <property type="entry name" value="Periplasmic binding protein-like II"/>
    <property type="match status" value="1"/>
</dbReference>
<evidence type="ECO:0000256" key="1">
    <source>
        <dbReference type="ARBA" id="ARBA00006987"/>
    </source>
</evidence>
<proteinExistence type="inferred from homology"/>
<accession>A0A437MMA5</accession>
<protein>
    <submittedName>
        <fullName evidence="3">Tripartite tricarboxylate transporter substrate binding protein</fullName>
    </submittedName>
</protein>
<comment type="caution">
    <text evidence="3">The sequence shown here is derived from an EMBL/GenBank/DDBJ whole genome shotgun (WGS) entry which is preliminary data.</text>
</comment>
<feature type="signal peptide" evidence="2">
    <location>
        <begin position="1"/>
        <end position="24"/>
    </location>
</feature>
<dbReference type="InterPro" id="IPR042100">
    <property type="entry name" value="Bug_dom1"/>
</dbReference>
<dbReference type="PIRSF" id="PIRSF017082">
    <property type="entry name" value="YflP"/>
    <property type="match status" value="1"/>
</dbReference>
<comment type="similarity">
    <text evidence="1">Belongs to the UPF0065 (bug) family.</text>
</comment>
<organism evidence="3 4">
    <name type="scientific">Rhodovarius crocodyli</name>
    <dbReference type="NCBI Taxonomy" id="1979269"/>
    <lineage>
        <taxon>Bacteria</taxon>
        <taxon>Pseudomonadati</taxon>
        <taxon>Pseudomonadota</taxon>
        <taxon>Alphaproteobacteria</taxon>
        <taxon>Acetobacterales</taxon>
        <taxon>Roseomonadaceae</taxon>
        <taxon>Rhodovarius</taxon>
    </lineage>
</organism>
<keyword evidence="2" id="KW-0732">Signal</keyword>
<evidence type="ECO:0000256" key="2">
    <source>
        <dbReference type="SAM" id="SignalP"/>
    </source>
</evidence>
<dbReference type="Proteomes" id="UP000282957">
    <property type="component" value="Unassembled WGS sequence"/>
</dbReference>
<dbReference type="Gene3D" id="3.40.190.150">
    <property type="entry name" value="Bordetella uptake gene, domain 1"/>
    <property type="match status" value="1"/>
</dbReference>